<dbReference type="PANTHER" id="PTHR13582:SF0">
    <property type="entry name" value="M-PHASE PHOSPHOPROTEIN 6"/>
    <property type="match status" value="1"/>
</dbReference>
<reference evidence="1 2" key="1">
    <citation type="submission" date="2014-09" db="EMBL/GenBank/DDBJ databases">
        <authorList>
            <person name="Martin A.A."/>
        </authorList>
    </citation>
    <scope>NUCLEOTIDE SEQUENCE</scope>
    <source>
        <strain evidence="2">ED321</strain>
        <strain evidence="1">ED321 Heterogonic</strain>
    </source>
</reference>
<dbReference type="OrthoDB" id="20403at2759"/>
<dbReference type="STRING" id="34506.A0A090LBP8"/>
<dbReference type="GeneID" id="36377922"/>
<dbReference type="PANTHER" id="PTHR13582">
    <property type="entry name" value="M-PHASE PHOSPHOPROTEIN 6"/>
    <property type="match status" value="1"/>
</dbReference>
<organism evidence="1">
    <name type="scientific">Strongyloides ratti</name>
    <name type="common">Parasitic roundworm</name>
    <dbReference type="NCBI Taxonomy" id="34506"/>
    <lineage>
        <taxon>Eukaryota</taxon>
        <taxon>Metazoa</taxon>
        <taxon>Ecdysozoa</taxon>
        <taxon>Nematoda</taxon>
        <taxon>Chromadorea</taxon>
        <taxon>Rhabditida</taxon>
        <taxon>Tylenchina</taxon>
        <taxon>Panagrolaimomorpha</taxon>
        <taxon>Strongyloidoidea</taxon>
        <taxon>Strongyloididae</taxon>
        <taxon>Strongyloides</taxon>
    </lineage>
</organism>
<evidence type="ECO:0000313" key="3">
    <source>
        <dbReference type="WBParaSite" id="SRAE_2000023700.1"/>
    </source>
</evidence>
<dbReference type="GO" id="GO:0000460">
    <property type="term" value="P:maturation of 5.8S rRNA"/>
    <property type="evidence" value="ECO:0007669"/>
    <property type="project" value="TreeGrafter"/>
</dbReference>
<name>A0A090LBP8_STRRB</name>
<reference evidence="3" key="2">
    <citation type="submission" date="2020-12" db="UniProtKB">
        <authorList>
            <consortium name="WormBaseParasite"/>
        </authorList>
    </citation>
    <scope>IDENTIFICATION</scope>
</reference>
<keyword evidence="2" id="KW-1185">Reference proteome</keyword>
<evidence type="ECO:0000313" key="1">
    <source>
        <dbReference type="EMBL" id="CEF65558.1"/>
    </source>
</evidence>
<evidence type="ECO:0000313" key="2">
    <source>
        <dbReference type="Proteomes" id="UP000035682"/>
    </source>
</evidence>
<dbReference type="WBParaSite" id="SRAE_2000023700.1">
    <property type="protein sequence ID" value="SRAE_2000023700.1"/>
    <property type="gene ID" value="WBGene00260428"/>
</dbReference>
<protein>
    <submittedName>
        <fullName evidence="1 3">M-phase phosphoprotein 6 family-containing protein</fullName>
    </submittedName>
</protein>
<evidence type="ECO:0000313" key="4">
    <source>
        <dbReference type="WormBase" id="SRAE_2000023700"/>
    </source>
</evidence>
<dbReference type="RefSeq" id="XP_024504758.1">
    <property type="nucleotide sequence ID" value="XM_024651042.1"/>
</dbReference>
<proteinExistence type="predicted"/>
<dbReference type="Pfam" id="PF10175">
    <property type="entry name" value="MPP6"/>
    <property type="match status" value="1"/>
</dbReference>
<dbReference type="OMA" id="KLMKYYE"/>
<dbReference type="AlphaFoldDB" id="A0A090LBP8"/>
<dbReference type="CTD" id="36377922"/>
<gene>
    <name evidence="1 3 4" type="ORF">SRAE_2000023700</name>
</gene>
<sequence length="168" mass="20037">MKPKSEERQHFFEKTVSRGVLDMKFMKRTKNKVVDFKEKQKINNISDNVINKFRDNIKLSGSSKAMYTLGNNSTKNNKLVKNISYIFEDSYMKLQDLSFGRRSFKGFNQEVEKLMTFYDNLKNENKEDEDFEHMEKKDVDDKEFVNLVGSKKLKKMFNRKSKETKKEI</sequence>
<dbReference type="Proteomes" id="UP000035682">
    <property type="component" value="Unplaced"/>
</dbReference>
<dbReference type="WormBase" id="SRAE_2000023700">
    <property type="protein sequence ID" value="SRP03165"/>
    <property type="gene ID" value="WBGene00260428"/>
</dbReference>
<dbReference type="EMBL" id="LN609529">
    <property type="protein sequence ID" value="CEF65558.1"/>
    <property type="molecule type" value="Genomic_DNA"/>
</dbReference>
<accession>A0A090LBP8</accession>
<dbReference type="InterPro" id="IPR019324">
    <property type="entry name" value="MPP6"/>
</dbReference>